<sequence length="124" mass="14613">MKSSIPRFGIFDCYLFSKFWPLFFARFLQFLDGRFFLIFRQPTQFADLLRLRFGLKFAFQHQKLRLDALLFNLQCCGGRFVPMTFIYICVGNRSRLAFAVIIICARRLTFPSRCAKVLGFSIIL</sequence>
<dbReference type="AlphaFoldDB" id="A0A915JNJ4"/>
<reference evidence="2" key="1">
    <citation type="submission" date="2022-11" db="UniProtKB">
        <authorList>
            <consortium name="WormBaseParasite"/>
        </authorList>
    </citation>
    <scope>IDENTIFICATION</scope>
</reference>
<dbReference type="Proteomes" id="UP000887565">
    <property type="component" value="Unplaced"/>
</dbReference>
<protein>
    <submittedName>
        <fullName evidence="2">Uncharacterized protein</fullName>
    </submittedName>
</protein>
<evidence type="ECO:0000313" key="1">
    <source>
        <dbReference type="Proteomes" id="UP000887565"/>
    </source>
</evidence>
<keyword evidence="1" id="KW-1185">Reference proteome</keyword>
<accession>A0A915JNJ4</accession>
<evidence type="ECO:0000313" key="2">
    <source>
        <dbReference type="WBParaSite" id="nRc.2.0.1.t27516-RA"/>
    </source>
</evidence>
<organism evidence="1 2">
    <name type="scientific">Romanomermis culicivorax</name>
    <name type="common">Nematode worm</name>
    <dbReference type="NCBI Taxonomy" id="13658"/>
    <lineage>
        <taxon>Eukaryota</taxon>
        <taxon>Metazoa</taxon>
        <taxon>Ecdysozoa</taxon>
        <taxon>Nematoda</taxon>
        <taxon>Enoplea</taxon>
        <taxon>Dorylaimia</taxon>
        <taxon>Mermithida</taxon>
        <taxon>Mermithoidea</taxon>
        <taxon>Mermithidae</taxon>
        <taxon>Romanomermis</taxon>
    </lineage>
</organism>
<proteinExistence type="predicted"/>
<dbReference type="WBParaSite" id="nRc.2.0.1.t27516-RA">
    <property type="protein sequence ID" value="nRc.2.0.1.t27516-RA"/>
    <property type="gene ID" value="nRc.2.0.1.g27516"/>
</dbReference>
<name>A0A915JNJ4_ROMCU</name>